<keyword evidence="7 10" id="KW-1133">Transmembrane helix</keyword>
<evidence type="ECO:0000256" key="8">
    <source>
        <dbReference type="ARBA" id="ARBA00023136"/>
    </source>
</evidence>
<reference evidence="13" key="1">
    <citation type="submission" date="2023-06" db="EMBL/GenBank/DDBJ databases">
        <authorList>
            <person name="Delattre M."/>
        </authorList>
    </citation>
    <scope>NUCLEOTIDE SEQUENCE</scope>
    <source>
        <strain evidence="13">AF72</strain>
    </source>
</reference>
<dbReference type="PRINTS" id="PR00121">
    <property type="entry name" value="NAKATPASE"/>
</dbReference>
<dbReference type="SUPFAM" id="SSF81653">
    <property type="entry name" value="Calcium ATPase, transduction domain A"/>
    <property type="match status" value="1"/>
</dbReference>
<feature type="transmembrane region" description="Helical" evidence="10">
    <location>
        <begin position="405"/>
        <end position="425"/>
    </location>
</feature>
<dbReference type="InterPro" id="IPR036412">
    <property type="entry name" value="HAD-like_sf"/>
</dbReference>
<comment type="subcellular location">
    <subcellularLocation>
        <location evidence="1">Cell membrane</location>
        <topology evidence="1">Multi-pass membrane protein</topology>
    </subcellularLocation>
</comment>
<dbReference type="PANTHER" id="PTHR43294">
    <property type="entry name" value="SODIUM/POTASSIUM-TRANSPORTING ATPASE SUBUNIT ALPHA"/>
    <property type="match status" value="1"/>
</dbReference>
<dbReference type="InterPro" id="IPR018303">
    <property type="entry name" value="ATPase_P-typ_P_site"/>
</dbReference>
<feature type="transmembrane region" description="Helical" evidence="10">
    <location>
        <begin position="378"/>
        <end position="399"/>
    </location>
</feature>
<dbReference type="GO" id="GO:0036376">
    <property type="term" value="P:sodium ion export across plasma membrane"/>
    <property type="evidence" value="ECO:0007669"/>
    <property type="project" value="TreeGrafter"/>
</dbReference>
<feature type="region of interest" description="Disordered" evidence="9">
    <location>
        <begin position="114"/>
        <end position="153"/>
    </location>
</feature>
<dbReference type="GO" id="GO:0030007">
    <property type="term" value="P:intracellular potassium ion homeostasis"/>
    <property type="evidence" value="ECO:0007669"/>
    <property type="project" value="TreeGrafter"/>
</dbReference>
<dbReference type="InterPro" id="IPR023298">
    <property type="entry name" value="ATPase_P-typ_TM_dom_sf"/>
</dbReference>
<evidence type="ECO:0000256" key="3">
    <source>
        <dbReference type="ARBA" id="ARBA00022692"/>
    </source>
</evidence>
<dbReference type="Proteomes" id="UP001177023">
    <property type="component" value="Unassembled WGS sequence"/>
</dbReference>
<dbReference type="SUPFAM" id="SSF81660">
    <property type="entry name" value="Metal cation-transporting ATPase, ATP-binding domain N"/>
    <property type="match status" value="1"/>
</dbReference>
<keyword evidence="6" id="KW-1278">Translocase</keyword>
<dbReference type="InterPro" id="IPR004014">
    <property type="entry name" value="ATPase_P-typ_cation-transptr_N"/>
</dbReference>
<evidence type="ECO:0000256" key="9">
    <source>
        <dbReference type="SAM" id="MobiDB-lite"/>
    </source>
</evidence>
<dbReference type="FunFam" id="3.40.50.1000:FF:000001">
    <property type="entry name" value="Phospholipid-transporting ATPase IC"/>
    <property type="match status" value="1"/>
</dbReference>
<dbReference type="FunFam" id="1.20.1110.10:FF:000064">
    <property type="entry name" value="Cation transporting ATPase"/>
    <property type="match status" value="1"/>
</dbReference>
<dbReference type="InterPro" id="IPR059000">
    <property type="entry name" value="ATPase_P-type_domA"/>
</dbReference>
<dbReference type="GO" id="GO:0006883">
    <property type="term" value="P:intracellular sodium ion homeostasis"/>
    <property type="evidence" value="ECO:0007669"/>
    <property type="project" value="TreeGrafter"/>
</dbReference>
<dbReference type="SMART" id="SM00831">
    <property type="entry name" value="Cation_ATPase_N"/>
    <property type="match status" value="1"/>
</dbReference>
<evidence type="ECO:0000259" key="12">
    <source>
        <dbReference type="SMART" id="SM00831"/>
    </source>
</evidence>
<dbReference type="InterPro" id="IPR023299">
    <property type="entry name" value="ATPase_P-typ_cyto_dom_N"/>
</dbReference>
<feature type="region of interest" description="Disordered" evidence="9">
    <location>
        <begin position="213"/>
        <end position="298"/>
    </location>
</feature>
<protein>
    <recommendedName>
        <fullName evidence="12">Cation-transporting P-type ATPase N-terminal domain-containing protein</fullName>
    </recommendedName>
</protein>
<dbReference type="SUPFAM" id="SSF56784">
    <property type="entry name" value="HAD-like"/>
    <property type="match status" value="1"/>
</dbReference>
<dbReference type="InterPro" id="IPR050510">
    <property type="entry name" value="Cation_transp_ATPase_P-type"/>
</dbReference>
<dbReference type="PRINTS" id="PR00119">
    <property type="entry name" value="CATATPASE"/>
</dbReference>
<evidence type="ECO:0000256" key="2">
    <source>
        <dbReference type="ARBA" id="ARBA00022475"/>
    </source>
</evidence>
<feature type="transmembrane region" description="Helical" evidence="10">
    <location>
        <begin position="600"/>
        <end position="622"/>
    </location>
</feature>
<feature type="compositionally biased region" description="Polar residues" evidence="9">
    <location>
        <begin position="788"/>
        <end position="798"/>
    </location>
</feature>
<evidence type="ECO:0000256" key="6">
    <source>
        <dbReference type="ARBA" id="ARBA00022967"/>
    </source>
</evidence>
<dbReference type="Pfam" id="PF00689">
    <property type="entry name" value="Cation_ATPase_C"/>
    <property type="match status" value="1"/>
</dbReference>
<sequence>MRQLLFLLAIFTTASTSPIPQKAQPVKMPCNGNASDCVVHVFRIKLTENINGSTREYPVDLPMKRRSKYGKNVYAPVGNLESHQLAEKIIEKMPNTINKDVKERVRKEEFLISPVDDREDPHAPPPEEIGAGGEIEETQRRHTERTTTNDNTHGIAHTIDEAFPLILLLLLVAIGVVVGILCTCLGLFLIDYRRKPHFDRSVAISYKRHPSGRQALLEPQGRTTVIHKTSVTRSSRPPPSHRPPRASRPTQRYVRTDVSSDWNGHSSRESSQTRDSSDSRGVNRLFSRRRRRVRHDTADATEARNAVISSFVEHHLTITQLQDVYPDSFIYAPDPSRSDGLSAEEAKKRLQDGGPNVIEPPAEKSLIRSFASQFHFKFWVLLTGASMLSVITYFVHLAHGFNEPLNLYCAAILLGVVFFMCLLSIHQERKTRMVQQNFKKLLPITAIVIRDCEEKEIDLAEVVVGDIVVIRQGFRIPADVRILQAHCMKIESSEVTGHRKPAEYAASEVASHISAFDAKNIAFKGSYCTEGDGMGVAIRTGKFTVLGEIAEMHTQPAIETKLQKELRGFANFVTMLAICMASATFILGCIVAKFENVLDHFVTGFLVIIVANVPQGLPATVLSQLRIIARRCAQKNIYIKKLDLIDELGAATVICSDKTGTLTMNQMVVTDLWYNQKYVPGNIVDPKNPHIRAIRKGKVESPLLEMLTVMSVCNRAQFDQTRSKMYRVSTLRALEKATSEAQFIAPVKKKFTIINPKTGAESQPRLTTGSNSAADLEALSRTEESVTCEGTSRQAGSSKQRKKGDIFGIPSDVALAKYVELTASVEGIRQRYQVVYEVPFNSLRRYQLVVARCMAEAIDGEEEKPLQGECRFVIMMKGAPELILSHCSSQRGRDGLSPVDQHFRNEAQEAWEQFGHAGRRVIAFAQKHFNADSGTRFPPGDDLVDDHWPKDLEFLGMAAIMDPPRPETATAIHQCKQAGIKVFMITGDHPTTATAIAQQIGLIAEAQTPHLGHKSKADGSSDWTVVTGDQLSTYTKQDWDHLLRHKYIVFARTNADEKLNIVTECQNRGEVVAVTGGGVDDAPALAHANIGIAVGLSGSDVAKQTADIVLLDDNFASIVQGIEEGRLLFDNLRLSLAYTFAHLWPEVVPIMLTFLFGLPHGLSPLQILSVDLASELPPSISLAYEQPERDIMLTPPRSRSAKLLSKGLILYSYLFAGCGITAGCIFSFLAVYWYYNIPLSQLVYTAEHHWKIGAANLTIGDAFQNVTYTEEQQLHIKGQAAAAWQITLVMSQVFHLCNCTTRRVSVFRHGITNVVSFFAVIIEVLMLIMFVYTPAAQYVMDIRSPPGFVWAFAPFVGLYLLVFNELRKFLIRRHPRHWLVKLIKW</sequence>
<dbReference type="FunFam" id="3.40.50.1000:FF:000083">
    <property type="entry name" value="Sodium/potassium-transporting ATPase subunit alpha"/>
    <property type="match status" value="1"/>
</dbReference>
<evidence type="ECO:0000313" key="14">
    <source>
        <dbReference type="Proteomes" id="UP001177023"/>
    </source>
</evidence>
<dbReference type="GO" id="GO:1990573">
    <property type="term" value="P:potassium ion import across plasma membrane"/>
    <property type="evidence" value="ECO:0007669"/>
    <property type="project" value="TreeGrafter"/>
</dbReference>
<evidence type="ECO:0000256" key="10">
    <source>
        <dbReference type="SAM" id="Phobius"/>
    </source>
</evidence>
<dbReference type="GO" id="GO:0005391">
    <property type="term" value="F:P-type sodium:potassium-exchanging transporter activity"/>
    <property type="evidence" value="ECO:0007669"/>
    <property type="project" value="TreeGrafter"/>
</dbReference>
<evidence type="ECO:0000256" key="1">
    <source>
        <dbReference type="ARBA" id="ARBA00004651"/>
    </source>
</evidence>
<feature type="transmembrane region" description="Helical" evidence="10">
    <location>
        <begin position="1311"/>
        <end position="1335"/>
    </location>
</feature>
<keyword evidence="2" id="KW-1003">Cell membrane</keyword>
<keyword evidence="3 10" id="KW-0812">Transmembrane</keyword>
<accession>A0AA36C637</accession>
<keyword evidence="14" id="KW-1185">Reference proteome</keyword>
<feature type="transmembrane region" description="Helical" evidence="10">
    <location>
        <begin position="569"/>
        <end position="594"/>
    </location>
</feature>
<evidence type="ECO:0000256" key="4">
    <source>
        <dbReference type="ARBA" id="ARBA00022741"/>
    </source>
</evidence>
<feature type="domain" description="Cation-transporting P-type ATPase N-terminal" evidence="12">
    <location>
        <begin position="312"/>
        <end position="394"/>
    </location>
</feature>
<dbReference type="GO" id="GO:1902600">
    <property type="term" value="P:proton transmembrane transport"/>
    <property type="evidence" value="ECO:0007669"/>
    <property type="project" value="TreeGrafter"/>
</dbReference>
<dbReference type="InterPro" id="IPR001757">
    <property type="entry name" value="P_typ_ATPase"/>
</dbReference>
<evidence type="ECO:0000256" key="7">
    <source>
        <dbReference type="ARBA" id="ARBA00022989"/>
    </source>
</evidence>
<dbReference type="Gene3D" id="1.20.1110.10">
    <property type="entry name" value="Calcium-transporting ATPase, transmembrane domain"/>
    <property type="match status" value="2"/>
</dbReference>
<keyword evidence="8 10" id="KW-0472">Membrane</keyword>
<feature type="transmembrane region" description="Helical" evidence="10">
    <location>
        <begin position="1208"/>
        <end position="1235"/>
    </location>
</feature>
<feature type="transmembrane region" description="Helical" evidence="10">
    <location>
        <begin position="165"/>
        <end position="190"/>
    </location>
</feature>
<feature type="non-terminal residue" evidence="13">
    <location>
        <position position="1385"/>
    </location>
</feature>
<proteinExistence type="predicted"/>
<dbReference type="InterPro" id="IPR006068">
    <property type="entry name" value="ATPase_P-typ_cation-transptr_C"/>
</dbReference>
<dbReference type="GO" id="GO:0016887">
    <property type="term" value="F:ATP hydrolysis activity"/>
    <property type="evidence" value="ECO:0007669"/>
    <property type="project" value="InterPro"/>
</dbReference>
<gene>
    <name evidence="13" type="ORF">MSPICULIGERA_LOCUS1764</name>
</gene>
<feature type="signal peptide" evidence="11">
    <location>
        <begin position="1"/>
        <end position="16"/>
    </location>
</feature>
<feature type="compositionally biased region" description="Basic and acidic residues" evidence="9">
    <location>
        <begin position="137"/>
        <end position="147"/>
    </location>
</feature>
<dbReference type="GO" id="GO:0005886">
    <property type="term" value="C:plasma membrane"/>
    <property type="evidence" value="ECO:0007669"/>
    <property type="project" value="UniProtKB-SubCell"/>
</dbReference>
<feature type="region of interest" description="Disordered" evidence="9">
    <location>
        <begin position="758"/>
        <end position="803"/>
    </location>
</feature>
<feature type="chain" id="PRO_5041331382" description="Cation-transporting P-type ATPase N-terminal domain-containing protein" evidence="11">
    <location>
        <begin position="17"/>
        <end position="1385"/>
    </location>
</feature>
<name>A0AA36C637_9BILA</name>
<feature type="transmembrane region" description="Helical" evidence="10">
    <location>
        <begin position="1347"/>
        <end position="1366"/>
    </location>
</feature>
<feature type="compositionally biased region" description="Polar residues" evidence="9">
    <location>
        <begin position="760"/>
        <end position="773"/>
    </location>
</feature>
<dbReference type="PROSITE" id="PS00154">
    <property type="entry name" value="ATPASE_E1_E2"/>
    <property type="match status" value="1"/>
</dbReference>
<feature type="compositionally biased region" description="Basic and acidic residues" evidence="9">
    <location>
        <begin position="266"/>
        <end position="278"/>
    </location>
</feature>
<dbReference type="InterPro" id="IPR008250">
    <property type="entry name" value="ATPase_P-typ_transduc_dom_A_sf"/>
</dbReference>
<dbReference type="GO" id="GO:0005524">
    <property type="term" value="F:ATP binding"/>
    <property type="evidence" value="ECO:0007669"/>
    <property type="project" value="UniProtKB-KW"/>
</dbReference>
<dbReference type="Pfam" id="PF00690">
    <property type="entry name" value="Cation_ATPase_N"/>
    <property type="match status" value="1"/>
</dbReference>
<dbReference type="SUPFAM" id="SSF81665">
    <property type="entry name" value="Calcium ATPase, transmembrane domain M"/>
    <property type="match status" value="1"/>
</dbReference>
<feature type="compositionally biased region" description="Polar residues" evidence="9">
    <location>
        <begin position="221"/>
        <end position="232"/>
    </location>
</feature>
<dbReference type="Pfam" id="PF00122">
    <property type="entry name" value="E1-E2_ATPase"/>
    <property type="match status" value="1"/>
</dbReference>
<keyword evidence="4" id="KW-0547">Nucleotide-binding</keyword>
<evidence type="ECO:0000256" key="11">
    <source>
        <dbReference type="SAM" id="SignalP"/>
    </source>
</evidence>
<dbReference type="EMBL" id="CATQJA010000540">
    <property type="protein sequence ID" value="CAJ0561220.1"/>
    <property type="molecule type" value="Genomic_DNA"/>
</dbReference>
<dbReference type="PANTHER" id="PTHR43294:SF21">
    <property type="entry name" value="CATION TRANSPORTING ATPASE"/>
    <property type="match status" value="1"/>
</dbReference>
<organism evidence="13 14">
    <name type="scientific">Mesorhabditis spiculigera</name>
    <dbReference type="NCBI Taxonomy" id="96644"/>
    <lineage>
        <taxon>Eukaryota</taxon>
        <taxon>Metazoa</taxon>
        <taxon>Ecdysozoa</taxon>
        <taxon>Nematoda</taxon>
        <taxon>Chromadorea</taxon>
        <taxon>Rhabditida</taxon>
        <taxon>Rhabditina</taxon>
        <taxon>Rhabditomorpha</taxon>
        <taxon>Rhabditoidea</taxon>
        <taxon>Rhabditidae</taxon>
        <taxon>Mesorhabditinae</taxon>
        <taxon>Mesorhabditis</taxon>
    </lineage>
</organism>
<dbReference type="NCBIfam" id="TIGR01494">
    <property type="entry name" value="ATPase_P-type"/>
    <property type="match status" value="2"/>
</dbReference>
<keyword evidence="5" id="KW-0067">ATP-binding</keyword>
<dbReference type="Pfam" id="PF13246">
    <property type="entry name" value="Cation_ATPase"/>
    <property type="match status" value="1"/>
</dbReference>
<dbReference type="Gene3D" id="2.70.150.10">
    <property type="entry name" value="Calcium-transporting ATPase, cytoplasmic transduction domain A"/>
    <property type="match status" value="1"/>
</dbReference>
<evidence type="ECO:0000256" key="5">
    <source>
        <dbReference type="ARBA" id="ARBA00022840"/>
    </source>
</evidence>
<keyword evidence="11" id="KW-0732">Signal</keyword>
<evidence type="ECO:0000313" key="13">
    <source>
        <dbReference type="EMBL" id="CAJ0561220.1"/>
    </source>
</evidence>
<comment type="caution">
    <text evidence="13">The sequence shown here is derived from an EMBL/GenBank/DDBJ whole genome shotgun (WGS) entry which is preliminary data.</text>
</comment>
<dbReference type="Gene3D" id="3.40.1110.10">
    <property type="entry name" value="Calcium-transporting ATPase, cytoplasmic domain N"/>
    <property type="match status" value="1"/>
</dbReference>